<comment type="similarity">
    <text evidence="2">In the C-terminal section; belongs to the trehalose phosphatase family.</text>
</comment>
<dbReference type="GO" id="GO:0005829">
    <property type="term" value="C:cytosol"/>
    <property type="evidence" value="ECO:0007669"/>
    <property type="project" value="TreeGrafter"/>
</dbReference>
<dbReference type="EMBL" id="MCBQ01010716">
    <property type="protein sequence ID" value="RKF71173.1"/>
    <property type="molecule type" value="Genomic_DNA"/>
</dbReference>
<dbReference type="Proteomes" id="UP000283383">
    <property type="component" value="Unassembled WGS sequence"/>
</dbReference>
<dbReference type="GO" id="GO:0005946">
    <property type="term" value="C:alpha,alpha-trehalose-phosphate synthase complex (UDP-forming)"/>
    <property type="evidence" value="ECO:0007669"/>
    <property type="project" value="TreeGrafter"/>
</dbReference>
<dbReference type="NCBIfam" id="TIGR01484">
    <property type="entry name" value="HAD-SF-IIB"/>
    <property type="match status" value="1"/>
</dbReference>
<gene>
    <name evidence="3" type="ORF">GcM3_107013</name>
</gene>
<evidence type="ECO:0000256" key="1">
    <source>
        <dbReference type="ARBA" id="ARBA00005409"/>
    </source>
</evidence>
<evidence type="ECO:0000313" key="4">
    <source>
        <dbReference type="Proteomes" id="UP000283383"/>
    </source>
</evidence>
<dbReference type="CDD" id="cd03788">
    <property type="entry name" value="GT20_TPS"/>
    <property type="match status" value="1"/>
</dbReference>
<dbReference type="FunFam" id="3.40.50.2000:FF:000131">
    <property type="entry name" value="Trehalose-6-phosphate phosphatase"/>
    <property type="match status" value="1"/>
</dbReference>
<dbReference type="SUPFAM" id="SSF53756">
    <property type="entry name" value="UDP-Glycosyltransferase/glycogen phosphorylase"/>
    <property type="match status" value="1"/>
</dbReference>
<dbReference type="GO" id="GO:0031505">
    <property type="term" value="P:fungal-type cell wall organization"/>
    <property type="evidence" value="ECO:0007669"/>
    <property type="project" value="TreeGrafter"/>
</dbReference>
<reference evidence="3 4" key="1">
    <citation type="journal article" date="2018" name="BMC Genomics">
        <title>Comparative genome analyses reveal sequence features reflecting distinct modes of host-adaptation between dicot and monocot powdery mildew.</title>
        <authorList>
            <person name="Wu Y."/>
            <person name="Ma X."/>
            <person name="Pan Z."/>
            <person name="Kale S.D."/>
            <person name="Song Y."/>
            <person name="King H."/>
            <person name="Zhang Q."/>
            <person name="Presley C."/>
            <person name="Deng X."/>
            <person name="Wei C.I."/>
            <person name="Xiao S."/>
        </authorList>
    </citation>
    <scope>NUCLEOTIDE SEQUENCE [LARGE SCALE GENOMIC DNA]</scope>
    <source>
        <strain evidence="3">UMSG3</strain>
    </source>
</reference>
<dbReference type="GO" id="GO:0005992">
    <property type="term" value="P:trehalose biosynthetic process"/>
    <property type="evidence" value="ECO:0007669"/>
    <property type="project" value="InterPro"/>
</dbReference>
<dbReference type="STRING" id="62708.A0A420I9J2"/>
<dbReference type="InterPro" id="IPR001830">
    <property type="entry name" value="Glyco_trans_20"/>
</dbReference>
<dbReference type="PANTHER" id="PTHR10788:SF123">
    <property type="entry name" value="TREHALOSE-PHOSPHATASE"/>
    <property type="match status" value="1"/>
</dbReference>
<proteinExistence type="inferred from homology"/>
<dbReference type="InterPro" id="IPR006379">
    <property type="entry name" value="HAD-SF_hydro_IIB"/>
</dbReference>
<dbReference type="Pfam" id="PF02358">
    <property type="entry name" value="Trehalose_PPase"/>
    <property type="match status" value="1"/>
</dbReference>
<evidence type="ECO:0000313" key="3">
    <source>
        <dbReference type="EMBL" id="RKF71173.1"/>
    </source>
</evidence>
<organism evidence="3 4">
    <name type="scientific">Golovinomyces cichoracearum</name>
    <dbReference type="NCBI Taxonomy" id="62708"/>
    <lineage>
        <taxon>Eukaryota</taxon>
        <taxon>Fungi</taxon>
        <taxon>Dikarya</taxon>
        <taxon>Ascomycota</taxon>
        <taxon>Pezizomycotina</taxon>
        <taxon>Leotiomycetes</taxon>
        <taxon>Erysiphales</taxon>
        <taxon>Erysiphaceae</taxon>
        <taxon>Golovinomyces</taxon>
    </lineage>
</organism>
<evidence type="ECO:0000256" key="2">
    <source>
        <dbReference type="ARBA" id="ARBA00006330"/>
    </source>
</evidence>
<dbReference type="Pfam" id="PF00982">
    <property type="entry name" value="Glyco_transf_20"/>
    <property type="match status" value="1"/>
</dbReference>
<dbReference type="Gene3D" id="3.30.70.1020">
    <property type="entry name" value="Trehalose-6-phosphate phosphatase related protein, domain 2"/>
    <property type="match status" value="1"/>
</dbReference>
<dbReference type="FunFam" id="3.40.50.2000:FF:000036">
    <property type="entry name" value="Alpha,alpha-trehalose-phosphate synthase subunit Tps2"/>
    <property type="match status" value="1"/>
</dbReference>
<name>A0A420I9J2_9PEZI</name>
<sequence>MSSSISCVAVDSQLNLMAQVATEEKTSPQTSETVKHEKSSVTEDSKIAVSLDLSAEKNSLNISGNIISATFCIPYLLKYVKGSEWGLYPRRGKSTLVDSFAYLSSDKTPWNHTLVAWTGEITVADTSTTTASRYPPLNKSSAPVLVDALSIPVEPVHHEGIWVTRDDQDRLGRQLNEDRISRTVPVWLHDEAESSADSIFLKDQLKWRHFAEQNIYTLFHYKLNESTDGKAERQSWADYCFMNQKFAQRILELYKPGDIVIIHDYHLLLLPSMLRRLVPRIYISFFLHVPFPSSELLRCLPRRKEILEGMLGADLVGFQSPSYSRHFVSCCTRILGFPSDIMGVEAHGRKTTVGIFPIGINAAAVEKAAFENPEIDEKVKALRCLYEGKKIIVGRDRLDSVRGVSQKLMAFERFLSEFPQWRGKVVLIQVTSPTSIIDETEDADNKIANKVSELVATINGVYGSLSFSPVQHYPQYLSEQEYWALLRVADIGLITSVRDGMNTTSLEYVICQRDSHGPLILSEFSGTAGCLKDAIHINPWDTTGVSEHINAALTLGADKKAAMHKSLYYHVTTRNIHAWSDGFLRRLIVVLNGTKSTVSTPLLDMSLLTGKYQVSSRRLFLFDYDGTLTPIVRDPAAALPSDCVIGTLKKLAANPNNSVWIISGRDQVFLQKYLGDIQELGLSAEHGSFIRHPRSAEWENLASIHDLEWQSEVIEVFQRYVEKTPGAFVERKRCAVTWHYRPADPVLGAYHAQECHKEIEGTLAKKWEIEVMKGKANLEVRPSFINKGKIAKRLISEFTPKPDFVFCAGDDFTDEDMFRALKEASLADGQYFTVMVCASNKTTFADWHLPEPADVVRCTASLCGYPIKDCVDKVKGISAKDGD</sequence>
<dbReference type="Gene3D" id="3.40.50.1000">
    <property type="entry name" value="HAD superfamily/HAD-like"/>
    <property type="match status" value="1"/>
</dbReference>
<dbReference type="CDD" id="cd01627">
    <property type="entry name" value="HAD_TPP"/>
    <property type="match status" value="1"/>
</dbReference>
<dbReference type="InterPro" id="IPR036412">
    <property type="entry name" value="HAD-like_sf"/>
</dbReference>
<comment type="caution">
    <text evidence="3">The sequence shown here is derived from an EMBL/GenBank/DDBJ whole genome shotgun (WGS) entry which is preliminary data.</text>
</comment>
<protein>
    <submittedName>
        <fullName evidence="3">Trehalose-phosphatase</fullName>
    </submittedName>
</protein>
<dbReference type="SUPFAM" id="SSF56784">
    <property type="entry name" value="HAD-like"/>
    <property type="match status" value="1"/>
</dbReference>
<dbReference type="GO" id="GO:0003825">
    <property type="term" value="F:alpha,alpha-trehalose-phosphate synthase (UDP-forming) activity"/>
    <property type="evidence" value="ECO:0007669"/>
    <property type="project" value="TreeGrafter"/>
</dbReference>
<dbReference type="InterPro" id="IPR003337">
    <property type="entry name" value="Trehalose_PPase"/>
</dbReference>
<dbReference type="NCBIfam" id="TIGR00685">
    <property type="entry name" value="T6PP"/>
    <property type="match status" value="1"/>
</dbReference>
<comment type="similarity">
    <text evidence="1">In the N-terminal section; belongs to the glycosyltransferase 20 family.</text>
</comment>
<dbReference type="PANTHER" id="PTHR10788">
    <property type="entry name" value="TREHALOSE-6-PHOSPHATE SYNTHASE"/>
    <property type="match status" value="1"/>
</dbReference>
<dbReference type="GO" id="GO:0004805">
    <property type="term" value="F:trehalose-phosphatase activity"/>
    <property type="evidence" value="ECO:0007669"/>
    <property type="project" value="TreeGrafter"/>
</dbReference>
<dbReference type="GO" id="GO:0034605">
    <property type="term" value="P:cellular response to heat"/>
    <property type="evidence" value="ECO:0007669"/>
    <property type="project" value="TreeGrafter"/>
</dbReference>
<accession>A0A420I9J2</accession>
<dbReference type="InterPro" id="IPR023214">
    <property type="entry name" value="HAD_sf"/>
</dbReference>
<keyword evidence="4" id="KW-1185">Reference proteome</keyword>
<dbReference type="AlphaFoldDB" id="A0A420I9J2"/>
<dbReference type="Gene3D" id="3.40.50.2000">
    <property type="entry name" value="Glycogen Phosphorylase B"/>
    <property type="match status" value="2"/>
</dbReference>